<feature type="binding site" evidence="13">
    <location>
        <begin position="10"/>
        <end position="15"/>
    </location>
    <ligand>
        <name>NAD(+)</name>
        <dbReference type="ChEBI" id="CHEBI:57540"/>
    </ligand>
</feature>
<evidence type="ECO:0000256" key="1">
    <source>
        <dbReference type="ARBA" id="ARBA00006642"/>
    </source>
</evidence>
<dbReference type="CDD" id="cd02274">
    <property type="entry name" value="DHDPR_N"/>
    <property type="match status" value="1"/>
</dbReference>
<evidence type="ECO:0000313" key="17">
    <source>
        <dbReference type="Proteomes" id="UP000226525"/>
    </source>
</evidence>
<dbReference type="NCBIfam" id="TIGR00036">
    <property type="entry name" value="dapB"/>
    <property type="match status" value="1"/>
</dbReference>
<evidence type="ECO:0000256" key="7">
    <source>
        <dbReference type="ARBA" id="ARBA00023027"/>
    </source>
</evidence>
<dbReference type="PANTHER" id="PTHR20836:SF0">
    <property type="entry name" value="4-HYDROXY-TETRAHYDRODIPICOLINATE REDUCTASE 1, CHLOROPLASTIC-RELATED"/>
    <property type="match status" value="1"/>
</dbReference>
<comment type="subcellular location">
    <subcellularLocation>
        <location evidence="13">Cytoplasm</location>
    </subcellularLocation>
</comment>
<dbReference type="SUPFAM" id="SSF55347">
    <property type="entry name" value="Glyceraldehyde-3-phosphate dehydrogenase-like, C-terminal domain"/>
    <property type="match status" value="1"/>
</dbReference>
<feature type="binding site" evidence="13">
    <location>
        <position position="136"/>
    </location>
    <ligand>
        <name>(S)-2,3,4,5-tetrahydrodipicolinate</name>
        <dbReference type="ChEBI" id="CHEBI:16845"/>
    </ligand>
</feature>
<evidence type="ECO:0000256" key="6">
    <source>
        <dbReference type="ARBA" id="ARBA00023002"/>
    </source>
</evidence>
<comment type="function">
    <text evidence="13">Catalyzes the conversion of 4-hydroxy-tetrahydrodipicolinate (HTPA) to tetrahydrodipicolinate.</text>
</comment>
<dbReference type="GO" id="GO:0008839">
    <property type="term" value="F:4-hydroxy-tetrahydrodipicolinate reductase"/>
    <property type="evidence" value="ECO:0007669"/>
    <property type="project" value="UniProtKB-UniRule"/>
</dbReference>
<dbReference type="HAMAP" id="MF_00102">
    <property type="entry name" value="DapB"/>
    <property type="match status" value="1"/>
</dbReference>
<keyword evidence="5 13" id="KW-0220">Diaminopimelate biosynthesis</keyword>
<name>A0A2D6YIA4_9DELT</name>
<feature type="binding site" evidence="13">
    <location>
        <begin position="145"/>
        <end position="146"/>
    </location>
    <ligand>
        <name>(S)-2,3,4,5-tetrahydrodipicolinate</name>
        <dbReference type="ChEBI" id="CHEBI:16845"/>
    </ligand>
</feature>
<comment type="pathway">
    <text evidence="9 13">Amino-acid biosynthesis; L-lysine biosynthesis via DAP pathway; (S)-tetrahydrodipicolinate from L-aspartate: step 4/4.</text>
</comment>
<keyword evidence="7 13" id="KW-0520">NAD</keyword>
<dbReference type="EMBL" id="NZEX01000060">
    <property type="protein sequence ID" value="MAH62918.1"/>
    <property type="molecule type" value="Genomic_DNA"/>
</dbReference>
<evidence type="ECO:0000259" key="14">
    <source>
        <dbReference type="Pfam" id="PF01113"/>
    </source>
</evidence>
<dbReference type="Proteomes" id="UP000226525">
    <property type="component" value="Unassembled WGS sequence"/>
</dbReference>
<keyword evidence="6 13" id="KW-0560">Oxidoreductase</keyword>
<feature type="active site" description="Proton donor/acceptor" evidence="13">
    <location>
        <position position="135"/>
    </location>
</feature>
<comment type="subunit">
    <text evidence="13">Homotetramer.</text>
</comment>
<feature type="domain" description="Dihydrodipicolinate reductase C-terminal" evidence="15">
    <location>
        <begin position="111"/>
        <end position="245"/>
    </location>
</feature>
<dbReference type="EC" id="1.17.1.8" evidence="10 13"/>
<evidence type="ECO:0000256" key="9">
    <source>
        <dbReference type="ARBA" id="ARBA00037922"/>
    </source>
</evidence>
<evidence type="ECO:0000256" key="4">
    <source>
        <dbReference type="ARBA" id="ARBA00022857"/>
    </source>
</evidence>
<comment type="similarity">
    <text evidence="1 13">Belongs to the DapB family.</text>
</comment>
<proteinExistence type="inferred from homology"/>
<dbReference type="GO" id="GO:0016726">
    <property type="term" value="F:oxidoreductase activity, acting on CH or CH2 groups, NAD or NADP as acceptor"/>
    <property type="evidence" value="ECO:0007669"/>
    <property type="project" value="UniProtKB-UniRule"/>
</dbReference>
<evidence type="ECO:0000256" key="10">
    <source>
        <dbReference type="ARBA" id="ARBA00038983"/>
    </source>
</evidence>
<evidence type="ECO:0000256" key="12">
    <source>
        <dbReference type="ARBA" id="ARBA00049396"/>
    </source>
</evidence>
<dbReference type="Pfam" id="PF01113">
    <property type="entry name" value="DapB_N"/>
    <property type="match status" value="1"/>
</dbReference>
<dbReference type="GO" id="GO:0005829">
    <property type="term" value="C:cytosol"/>
    <property type="evidence" value="ECO:0007669"/>
    <property type="project" value="TreeGrafter"/>
</dbReference>
<dbReference type="InterPro" id="IPR022663">
    <property type="entry name" value="DapB_C"/>
</dbReference>
<dbReference type="SUPFAM" id="SSF51735">
    <property type="entry name" value="NAD(P)-binding Rossmann-fold domains"/>
    <property type="match status" value="1"/>
</dbReference>
<dbReference type="FunFam" id="3.30.360.10:FF:000009">
    <property type="entry name" value="4-hydroxy-tetrahydrodipicolinate reductase"/>
    <property type="match status" value="1"/>
</dbReference>
<dbReference type="Pfam" id="PF05173">
    <property type="entry name" value="DapB_C"/>
    <property type="match status" value="1"/>
</dbReference>
<feature type="binding site" evidence="13">
    <location>
        <begin position="105"/>
        <end position="108"/>
    </location>
    <ligand>
        <name>NAD(+)</name>
        <dbReference type="ChEBI" id="CHEBI:57540"/>
    </ligand>
</feature>
<reference evidence="17" key="1">
    <citation type="submission" date="2017-09" db="EMBL/GenBank/DDBJ databases">
        <title>The Reconstruction of 2,631 Draft Metagenome-Assembled Genomes from the Global Oceans.</title>
        <authorList>
            <person name="Tully B.J."/>
            <person name="Graham E.D."/>
            <person name="Heidelberg J.F."/>
        </authorList>
    </citation>
    <scope>NUCLEOTIDE SEQUENCE [LARGE SCALE GENOMIC DNA]</scope>
</reference>
<comment type="caution">
    <text evidence="13">Was originally thought to be a dihydrodipicolinate reductase (DHDPR), catalyzing the conversion of dihydrodipicolinate to tetrahydrodipicolinate. However, it was shown in E.coli that the substrate of the enzymatic reaction is not dihydrodipicolinate (DHDP) but in fact (2S,4S)-4-hydroxy-2,3,4,5-tetrahydrodipicolinic acid (HTPA), the product released by the DapA-catalyzed reaction.</text>
</comment>
<comment type="catalytic activity">
    <reaction evidence="11 13">
        <text>(S)-2,3,4,5-tetrahydrodipicolinate + NADP(+) + H2O = (2S,4S)-4-hydroxy-2,3,4,5-tetrahydrodipicolinate + NADPH + H(+)</text>
        <dbReference type="Rhea" id="RHEA:35331"/>
        <dbReference type="ChEBI" id="CHEBI:15377"/>
        <dbReference type="ChEBI" id="CHEBI:15378"/>
        <dbReference type="ChEBI" id="CHEBI:16845"/>
        <dbReference type="ChEBI" id="CHEBI:57783"/>
        <dbReference type="ChEBI" id="CHEBI:58349"/>
        <dbReference type="ChEBI" id="CHEBI:67139"/>
        <dbReference type="EC" id="1.17.1.8"/>
    </reaction>
</comment>
<organism evidence="16 17">
    <name type="scientific">SAR324 cluster bacterium</name>
    <dbReference type="NCBI Taxonomy" id="2024889"/>
    <lineage>
        <taxon>Bacteria</taxon>
        <taxon>Deltaproteobacteria</taxon>
        <taxon>SAR324 cluster</taxon>
    </lineage>
</organism>
<feature type="active site" description="Proton donor" evidence="13">
    <location>
        <position position="139"/>
    </location>
</feature>
<feature type="domain" description="Dihydrodipicolinate reductase N-terminal" evidence="14">
    <location>
        <begin position="4"/>
        <end position="108"/>
    </location>
</feature>
<dbReference type="Gene3D" id="3.30.360.10">
    <property type="entry name" value="Dihydrodipicolinate Reductase, domain 2"/>
    <property type="match status" value="1"/>
</dbReference>
<dbReference type="InterPro" id="IPR036291">
    <property type="entry name" value="NAD(P)-bd_dom_sf"/>
</dbReference>
<dbReference type="InterPro" id="IPR023940">
    <property type="entry name" value="DHDPR_bac"/>
</dbReference>
<evidence type="ECO:0000256" key="13">
    <source>
        <dbReference type="HAMAP-Rule" id="MF_00102"/>
    </source>
</evidence>
<dbReference type="GO" id="GO:0019877">
    <property type="term" value="P:diaminopimelate biosynthetic process"/>
    <property type="evidence" value="ECO:0007669"/>
    <property type="project" value="UniProtKB-UniRule"/>
</dbReference>
<dbReference type="GO" id="GO:0009089">
    <property type="term" value="P:lysine biosynthetic process via diaminopimelate"/>
    <property type="evidence" value="ECO:0007669"/>
    <property type="project" value="UniProtKB-UniRule"/>
</dbReference>
<comment type="catalytic activity">
    <reaction evidence="12 13">
        <text>(S)-2,3,4,5-tetrahydrodipicolinate + NAD(+) + H2O = (2S,4S)-4-hydroxy-2,3,4,5-tetrahydrodipicolinate + NADH + H(+)</text>
        <dbReference type="Rhea" id="RHEA:35323"/>
        <dbReference type="ChEBI" id="CHEBI:15377"/>
        <dbReference type="ChEBI" id="CHEBI:15378"/>
        <dbReference type="ChEBI" id="CHEBI:16845"/>
        <dbReference type="ChEBI" id="CHEBI:57540"/>
        <dbReference type="ChEBI" id="CHEBI:57945"/>
        <dbReference type="ChEBI" id="CHEBI:67139"/>
        <dbReference type="EC" id="1.17.1.8"/>
    </reaction>
</comment>
<keyword evidence="3 13" id="KW-0028">Amino-acid biosynthesis</keyword>
<evidence type="ECO:0000256" key="5">
    <source>
        <dbReference type="ARBA" id="ARBA00022915"/>
    </source>
</evidence>
<keyword evidence="8 13" id="KW-0457">Lysine biosynthesis</keyword>
<dbReference type="PROSITE" id="PS01298">
    <property type="entry name" value="DAPB"/>
    <property type="match status" value="1"/>
</dbReference>
<dbReference type="PANTHER" id="PTHR20836">
    <property type="entry name" value="DIHYDRODIPICOLINATE REDUCTASE"/>
    <property type="match status" value="1"/>
</dbReference>
<keyword evidence="4 13" id="KW-0521">NADP</keyword>
<dbReference type="InterPro" id="IPR022664">
    <property type="entry name" value="DapB_N_CS"/>
</dbReference>
<evidence type="ECO:0000259" key="15">
    <source>
        <dbReference type="Pfam" id="PF05173"/>
    </source>
</evidence>
<dbReference type="UniPathway" id="UPA00034">
    <property type="reaction ID" value="UER00018"/>
</dbReference>
<protein>
    <recommendedName>
        <fullName evidence="10 13">4-hydroxy-tetrahydrodipicolinate reductase</fullName>
        <shortName evidence="13">HTPA reductase</shortName>
        <ecNumber evidence="10 13">1.17.1.8</ecNumber>
    </recommendedName>
</protein>
<dbReference type="AlphaFoldDB" id="A0A2D6YIA4"/>
<comment type="caution">
    <text evidence="16">The sequence shown here is derived from an EMBL/GenBank/DDBJ whole genome shotgun (WGS) entry which is preliminary data.</text>
</comment>
<dbReference type="GO" id="GO:0051287">
    <property type="term" value="F:NAD binding"/>
    <property type="evidence" value="ECO:0007669"/>
    <property type="project" value="UniProtKB-UniRule"/>
</dbReference>
<feature type="binding site" evidence="13">
    <location>
        <begin position="79"/>
        <end position="81"/>
    </location>
    <ligand>
        <name>NAD(+)</name>
        <dbReference type="ChEBI" id="CHEBI:57540"/>
    </ligand>
</feature>
<evidence type="ECO:0000256" key="3">
    <source>
        <dbReference type="ARBA" id="ARBA00022605"/>
    </source>
</evidence>
<dbReference type="Gene3D" id="3.40.50.720">
    <property type="entry name" value="NAD(P)-binding Rossmann-like Domain"/>
    <property type="match status" value="1"/>
</dbReference>
<gene>
    <name evidence="13" type="primary">dapB</name>
    <name evidence="16" type="ORF">CMN54_05615</name>
</gene>
<evidence type="ECO:0000256" key="2">
    <source>
        <dbReference type="ARBA" id="ARBA00022490"/>
    </source>
</evidence>
<accession>A0A2D6YIA4</accession>
<comment type="caution">
    <text evidence="13">Lacks conserved residue(s) required for the propagation of feature annotation.</text>
</comment>
<feature type="binding site" evidence="13">
    <location>
        <position position="33"/>
    </location>
    <ligand>
        <name>NAD(+)</name>
        <dbReference type="ChEBI" id="CHEBI:57540"/>
    </ligand>
</feature>
<sequence>MKNIRVLVNGAKGRMGQEVVKAVTAASDLQLVDQTDLGDDLITRIKASQAQAVVDFTTATVAFENTCKILEAGVHPVVGTSGLLSEQVVELQQFAKDKRIGGLIAPNFAIGAVLLMKYAQDAVKYFPDVEVIELHHNRKADAPSGTAVKTAQLIAEARQEIPKVLVEERELFEGARGSEVHGVRVHSLRLPGLVAHQEIIFGGTGETLTIRHDSIHRESFMPGVCLACTKVIGSQQLFYGLEHLL</sequence>
<keyword evidence="2 13" id="KW-0963">Cytoplasm</keyword>
<evidence type="ECO:0000256" key="11">
    <source>
        <dbReference type="ARBA" id="ARBA00049080"/>
    </source>
</evidence>
<dbReference type="InterPro" id="IPR000846">
    <property type="entry name" value="DapB_N"/>
</dbReference>
<evidence type="ECO:0000313" key="16">
    <source>
        <dbReference type="EMBL" id="MAH62918.1"/>
    </source>
</evidence>
<dbReference type="GO" id="GO:0050661">
    <property type="term" value="F:NADP binding"/>
    <property type="evidence" value="ECO:0007669"/>
    <property type="project" value="UniProtKB-UniRule"/>
</dbReference>
<dbReference type="PIRSF" id="PIRSF000161">
    <property type="entry name" value="DHPR"/>
    <property type="match status" value="1"/>
</dbReference>
<evidence type="ECO:0000256" key="8">
    <source>
        <dbReference type="ARBA" id="ARBA00023154"/>
    </source>
</evidence>